<feature type="non-terminal residue" evidence="2">
    <location>
        <position position="229"/>
    </location>
</feature>
<keyword evidence="1" id="KW-0175">Coiled coil</keyword>
<accession>A0A9N9PDP9</accession>
<protein>
    <submittedName>
        <fullName evidence="2">16282_t:CDS:1</fullName>
    </submittedName>
</protein>
<dbReference type="EMBL" id="CAJVQA010035322">
    <property type="protein sequence ID" value="CAG8806987.1"/>
    <property type="molecule type" value="Genomic_DNA"/>
</dbReference>
<feature type="non-terminal residue" evidence="2">
    <location>
        <position position="1"/>
    </location>
</feature>
<name>A0A9N9PDP9_9GLOM</name>
<keyword evidence="3" id="KW-1185">Reference proteome</keyword>
<reference evidence="2" key="1">
    <citation type="submission" date="2021-06" db="EMBL/GenBank/DDBJ databases">
        <authorList>
            <person name="Kallberg Y."/>
            <person name="Tangrot J."/>
            <person name="Rosling A."/>
        </authorList>
    </citation>
    <scope>NUCLEOTIDE SEQUENCE</scope>
    <source>
        <strain evidence="2">FL966</strain>
    </source>
</reference>
<proteinExistence type="predicted"/>
<comment type="caution">
    <text evidence="2">The sequence shown here is derived from an EMBL/GenBank/DDBJ whole genome shotgun (WGS) entry which is preliminary data.</text>
</comment>
<feature type="coiled-coil region" evidence="1">
    <location>
        <begin position="167"/>
        <end position="215"/>
    </location>
</feature>
<evidence type="ECO:0000313" key="2">
    <source>
        <dbReference type="EMBL" id="CAG8806987.1"/>
    </source>
</evidence>
<sequence length="229" mass="27703">VIIASNEKYEIPENLKKTFKRAINDVKESPEILRKVINDVKELSEHQVKKYFQEFDQQLKDFDNKVLKIKDFDMIDLAFNILFNLANLKTKIFSFIEKMDNFNLEVIFSNEFVSLINEIDKHLKPLSEWKNICIKIINQFKVLNNFIENIKDNLFYFEIQEKLLIKMDEMKNKLLDKSKNIDEYELKKRVVLDFLNNLNYELEQVEDLMKVFKKSELCLKDYWFDYIVK</sequence>
<dbReference type="Proteomes" id="UP000789759">
    <property type="component" value="Unassembled WGS sequence"/>
</dbReference>
<evidence type="ECO:0000313" key="3">
    <source>
        <dbReference type="Proteomes" id="UP000789759"/>
    </source>
</evidence>
<organism evidence="2 3">
    <name type="scientific">Cetraspora pellucida</name>
    <dbReference type="NCBI Taxonomy" id="1433469"/>
    <lineage>
        <taxon>Eukaryota</taxon>
        <taxon>Fungi</taxon>
        <taxon>Fungi incertae sedis</taxon>
        <taxon>Mucoromycota</taxon>
        <taxon>Glomeromycotina</taxon>
        <taxon>Glomeromycetes</taxon>
        <taxon>Diversisporales</taxon>
        <taxon>Gigasporaceae</taxon>
        <taxon>Cetraspora</taxon>
    </lineage>
</organism>
<evidence type="ECO:0000256" key="1">
    <source>
        <dbReference type="SAM" id="Coils"/>
    </source>
</evidence>
<gene>
    <name evidence="2" type="ORF">CPELLU_LOCUS18250</name>
</gene>
<dbReference type="OrthoDB" id="2365338at2759"/>
<dbReference type="AlphaFoldDB" id="A0A9N9PDP9"/>